<dbReference type="Pfam" id="PF00440">
    <property type="entry name" value="TetR_N"/>
    <property type="match status" value="1"/>
</dbReference>
<evidence type="ECO:0000256" key="4">
    <source>
        <dbReference type="PROSITE-ProRule" id="PRU00335"/>
    </source>
</evidence>
<dbReference type="InterPro" id="IPR023772">
    <property type="entry name" value="DNA-bd_HTH_TetR-type_CS"/>
</dbReference>
<dbReference type="EMBL" id="VMNW02000021">
    <property type="protein sequence ID" value="KAA9160478.1"/>
    <property type="molecule type" value="Genomic_DNA"/>
</dbReference>
<feature type="domain" description="HTH tetR-type" evidence="6">
    <location>
        <begin position="49"/>
        <end position="109"/>
    </location>
</feature>
<dbReference type="OrthoDB" id="3211155at2"/>
<feature type="region of interest" description="Disordered" evidence="5">
    <location>
        <begin position="1"/>
        <end position="50"/>
    </location>
</feature>
<gene>
    <name evidence="7" type="ORF">FPZ12_016710</name>
</gene>
<dbReference type="PROSITE" id="PS50977">
    <property type="entry name" value="HTH_TETR_2"/>
    <property type="match status" value="1"/>
</dbReference>
<evidence type="ECO:0000256" key="3">
    <source>
        <dbReference type="ARBA" id="ARBA00023163"/>
    </source>
</evidence>
<dbReference type="AlphaFoldDB" id="A0A5N0V524"/>
<dbReference type="PRINTS" id="PR00455">
    <property type="entry name" value="HTHTETR"/>
</dbReference>
<sequence>MKREPPRRGMAGPEWDKGYGGTVVAREPEEKTAVAPLNSRTDGRSAGKPATRARIVAAARELFSERGYRGATTLDVAASANVAERTIFRHFPTKAALFREAAIEPVERIIQGFIDDWGGRQHGVLDLRTEVHQFYERMFQFGEQDRRLLISMLAALFFEDPERELFPELAHTLGPLLDALEKVFEVEARDRGFTLDPAVAPRLIVGMALGVTVHGDWLFPGREPPPVDVIITQLTELTTSGLTGGRRPS</sequence>
<evidence type="ECO:0000313" key="8">
    <source>
        <dbReference type="Proteomes" id="UP000319769"/>
    </source>
</evidence>
<dbReference type="GO" id="GO:0000976">
    <property type="term" value="F:transcription cis-regulatory region binding"/>
    <property type="evidence" value="ECO:0007669"/>
    <property type="project" value="TreeGrafter"/>
</dbReference>
<dbReference type="Gene3D" id="1.10.357.10">
    <property type="entry name" value="Tetracycline Repressor, domain 2"/>
    <property type="match status" value="1"/>
</dbReference>
<evidence type="ECO:0000256" key="2">
    <source>
        <dbReference type="ARBA" id="ARBA00023125"/>
    </source>
</evidence>
<keyword evidence="1" id="KW-0805">Transcription regulation</keyword>
<name>A0A5N0V524_9PSEU</name>
<comment type="caution">
    <text evidence="7">The sequence shown here is derived from an EMBL/GenBank/DDBJ whole genome shotgun (WGS) entry which is preliminary data.</text>
</comment>
<keyword evidence="8" id="KW-1185">Reference proteome</keyword>
<dbReference type="GO" id="GO:0003700">
    <property type="term" value="F:DNA-binding transcription factor activity"/>
    <property type="evidence" value="ECO:0007669"/>
    <property type="project" value="TreeGrafter"/>
</dbReference>
<accession>A0A5N0V524</accession>
<protein>
    <submittedName>
        <fullName evidence="7">TetR/AcrR family transcriptional regulator</fullName>
    </submittedName>
</protein>
<dbReference type="InterPro" id="IPR050109">
    <property type="entry name" value="HTH-type_TetR-like_transc_reg"/>
</dbReference>
<dbReference type="PROSITE" id="PS01081">
    <property type="entry name" value="HTH_TETR_1"/>
    <property type="match status" value="1"/>
</dbReference>
<evidence type="ECO:0000313" key="7">
    <source>
        <dbReference type="EMBL" id="KAA9160478.1"/>
    </source>
</evidence>
<proteinExistence type="predicted"/>
<dbReference type="PANTHER" id="PTHR30055:SF234">
    <property type="entry name" value="HTH-TYPE TRANSCRIPTIONAL REGULATOR BETI"/>
    <property type="match status" value="1"/>
</dbReference>
<evidence type="ECO:0000256" key="1">
    <source>
        <dbReference type="ARBA" id="ARBA00023015"/>
    </source>
</evidence>
<dbReference type="PANTHER" id="PTHR30055">
    <property type="entry name" value="HTH-TYPE TRANSCRIPTIONAL REGULATOR RUTR"/>
    <property type="match status" value="1"/>
</dbReference>
<evidence type="ECO:0000256" key="5">
    <source>
        <dbReference type="SAM" id="MobiDB-lite"/>
    </source>
</evidence>
<keyword evidence="3" id="KW-0804">Transcription</keyword>
<dbReference type="SUPFAM" id="SSF46689">
    <property type="entry name" value="Homeodomain-like"/>
    <property type="match status" value="1"/>
</dbReference>
<evidence type="ECO:0000259" key="6">
    <source>
        <dbReference type="PROSITE" id="PS50977"/>
    </source>
</evidence>
<keyword evidence="2 4" id="KW-0238">DNA-binding</keyword>
<dbReference type="InterPro" id="IPR009057">
    <property type="entry name" value="Homeodomain-like_sf"/>
</dbReference>
<dbReference type="InterPro" id="IPR001647">
    <property type="entry name" value="HTH_TetR"/>
</dbReference>
<reference evidence="7" key="1">
    <citation type="submission" date="2019-09" db="EMBL/GenBank/DDBJ databases">
        <authorList>
            <person name="Teo W.F.A."/>
            <person name="Duangmal K."/>
        </authorList>
    </citation>
    <scope>NUCLEOTIDE SEQUENCE [LARGE SCALE GENOMIC DNA]</scope>
    <source>
        <strain evidence="7">K81G1</strain>
    </source>
</reference>
<organism evidence="7 8">
    <name type="scientific">Amycolatopsis acidicola</name>
    <dbReference type="NCBI Taxonomy" id="2596893"/>
    <lineage>
        <taxon>Bacteria</taxon>
        <taxon>Bacillati</taxon>
        <taxon>Actinomycetota</taxon>
        <taxon>Actinomycetes</taxon>
        <taxon>Pseudonocardiales</taxon>
        <taxon>Pseudonocardiaceae</taxon>
        <taxon>Amycolatopsis</taxon>
    </lineage>
</organism>
<feature type="DNA-binding region" description="H-T-H motif" evidence="4">
    <location>
        <begin position="72"/>
        <end position="91"/>
    </location>
</feature>
<dbReference type="Proteomes" id="UP000319769">
    <property type="component" value="Unassembled WGS sequence"/>
</dbReference>